<dbReference type="eggNOG" id="COG0664">
    <property type="taxonomic scope" value="Bacteria"/>
</dbReference>
<accession>A0A081RE37</accession>
<evidence type="ECO:0000313" key="5">
    <source>
        <dbReference type="EMBL" id="KEQ53460.1"/>
    </source>
</evidence>
<evidence type="ECO:0000313" key="6">
    <source>
        <dbReference type="Proteomes" id="UP000028411"/>
    </source>
</evidence>
<dbReference type="InterPro" id="IPR018490">
    <property type="entry name" value="cNMP-bd_dom_sf"/>
</dbReference>
<dbReference type="InterPro" id="IPR012318">
    <property type="entry name" value="HTH_CRP"/>
</dbReference>
<feature type="domain" description="HTH crp-type" evidence="4">
    <location>
        <begin position="152"/>
        <end position="226"/>
    </location>
</feature>
<dbReference type="Gene3D" id="1.10.10.10">
    <property type="entry name" value="Winged helix-like DNA-binding domain superfamily/Winged helix DNA-binding domain"/>
    <property type="match status" value="1"/>
</dbReference>
<dbReference type="InterPro" id="IPR036388">
    <property type="entry name" value="WH-like_DNA-bd_sf"/>
</dbReference>
<name>A0A081RE37_SPHCR</name>
<dbReference type="SUPFAM" id="SSF46785">
    <property type="entry name" value="Winged helix' DNA-binding domain"/>
    <property type="match status" value="1"/>
</dbReference>
<dbReference type="AlphaFoldDB" id="A0A081RE37"/>
<dbReference type="OrthoDB" id="6155297at2"/>
<reference evidence="5 6" key="1">
    <citation type="submission" date="2014-02" db="EMBL/GenBank/DDBJ databases">
        <title>Whole genome sequence of Sphingobium chlorophenolicum NBRC 16172.</title>
        <authorList>
            <person name="Gan H.M."/>
            <person name="Gan H.Y."/>
            <person name="Chew T.H."/>
            <person name="Savka M.A."/>
        </authorList>
    </citation>
    <scope>NUCLEOTIDE SEQUENCE [LARGE SCALE GENOMIC DNA]</scope>
    <source>
        <strain evidence="5 6">NBRC 16172</strain>
    </source>
</reference>
<evidence type="ECO:0000259" key="4">
    <source>
        <dbReference type="PROSITE" id="PS51063"/>
    </source>
</evidence>
<keyword evidence="3" id="KW-0804">Transcription</keyword>
<organism evidence="5 6">
    <name type="scientific">Sphingobium chlorophenolicum</name>
    <dbReference type="NCBI Taxonomy" id="46429"/>
    <lineage>
        <taxon>Bacteria</taxon>
        <taxon>Pseudomonadati</taxon>
        <taxon>Pseudomonadota</taxon>
        <taxon>Alphaproteobacteria</taxon>
        <taxon>Sphingomonadales</taxon>
        <taxon>Sphingomonadaceae</taxon>
        <taxon>Sphingobium</taxon>
    </lineage>
</organism>
<proteinExistence type="predicted"/>
<dbReference type="GO" id="GO:0003677">
    <property type="term" value="F:DNA binding"/>
    <property type="evidence" value="ECO:0007669"/>
    <property type="project" value="UniProtKB-KW"/>
</dbReference>
<evidence type="ECO:0000256" key="2">
    <source>
        <dbReference type="ARBA" id="ARBA00023125"/>
    </source>
</evidence>
<keyword evidence="2" id="KW-0238">DNA-binding</keyword>
<dbReference type="Proteomes" id="UP000028411">
    <property type="component" value="Unassembled WGS sequence"/>
</dbReference>
<dbReference type="EMBL" id="JFHR01000023">
    <property type="protein sequence ID" value="KEQ53460.1"/>
    <property type="molecule type" value="Genomic_DNA"/>
</dbReference>
<protein>
    <submittedName>
        <fullName evidence="5">Putative transcriptional regulator, Crp/Fnr family</fullName>
    </submittedName>
</protein>
<dbReference type="InterPro" id="IPR014710">
    <property type="entry name" value="RmlC-like_jellyroll"/>
</dbReference>
<dbReference type="Pfam" id="PF13545">
    <property type="entry name" value="HTH_Crp_2"/>
    <property type="match status" value="1"/>
</dbReference>
<gene>
    <name evidence="5" type="ORF">BV95_02324</name>
</gene>
<sequence>MTAPHPALRLFLRRLSLRSRLTEEEQQAILAMRGHVGQALPNRDIVPPGHRVDHSCLVAEGLAGRFGQLPDGMRQITAIYIPGDMCDLHSAMLPRVEWALQALSAPLTYLKIPHGELLRVSRTYPAVAEAFWRDCVVDASIIAQWVVSLGRRSAVARAAHLLCEMALRIESAGQGTRTVFDFPATQIHVADALGITAVHMNRVVRSLRQRGVLAWTGRTIRILDWDALVHIGSFDEGYLEFHPDAERRPM</sequence>
<comment type="caution">
    <text evidence="5">The sequence shown here is derived from an EMBL/GenBank/DDBJ whole genome shotgun (WGS) entry which is preliminary data.</text>
</comment>
<evidence type="ECO:0000256" key="1">
    <source>
        <dbReference type="ARBA" id="ARBA00023015"/>
    </source>
</evidence>
<evidence type="ECO:0000256" key="3">
    <source>
        <dbReference type="ARBA" id="ARBA00023163"/>
    </source>
</evidence>
<dbReference type="PROSITE" id="PS51063">
    <property type="entry name" value="HTH_CRP_2"/>
    <property type="match status" value="1"/>
</dbReference>
<dbReference type="GO" id="GO:0006355">
    <property type="term" value="P:regulation of DNA-templated transcription"/>
    <property type="evidence" value="ECO:0007669"/>
    <property type="project" value="InterPro"/>
</dbReference>
<dbReference type="PATRIC" id="fig|46429.4.peg.2301"/>
<dbReference type="RefSeq" id="WP_037451613.1">
    <property type="nucleotide sequence ID" value="NZ_JFHR01000023.1"/>
</dbReference>
<dbReference type="InterPro" id="IPR036390">
    <property type="entry name" value="WH_DNA-bd_sf"/>
</dbReference>
<dbReference type="Gene3D" id="2.60.120.10">
    <property type="entry name" value="Jelly Rolls"/>
    <property type="match status" value="1"/>
</dbReference>
<keyword evidence="1" id="KW-0805">Transcription regulation</keyword>
<dbReference type="SUPFAM" id="SSF51206">
    <property type="entry name" value="cAMP-binding domain-like"/>
    <property type="match status" value="1"/>
</dbReference>